<gene>
    <name evidence="1" type="ORF">MNBD_GAMMA22-2653</name>
</gene>
<proteinExistence type="predicted"/>
<protein>
    <submittedName>
        <fullName evidence="1">Uncharacterized protein</fullName>
    </submittedName>
</protein>
<dbReference type="AlphaFoldDB" id="A0A3B0ZUS6"/>
<dbReference type="EMBL" id="UOFS01000006">
    <property type="protein sequence ID" value="VAW91162.1"/>
    <property type="molecule type" value="Genomic_DNA"/>
</dbReference>
<name>A0A3B0ZUS6_9ZZZZ</name>
<evidence type="ECO:0000313" key="1">
    <source>
        <dbReference type="EMBL" id="VAW91162.1"/>
    </source>
</evidence>
<reference evidence="1" key="1">
    <citation type="submission" date="2018-06" db="EMBL/GenBank/DDBJ databases">
        <authorList>
            <person name="Zhirakovskaya E."/>
        </authorList>
    </citation>
    <scope>NUCLEOTIDE SEQUENCE</scope>
</reference>
<organism evidence="1">
    <name type="scientific">hydrothermal vent metagenome</name>
    <dbReference type="NCBI Taxonomy" id="652676"/>
    <lineage>
        <taxon>unclassified sequences</taxon>
        <taxon>metagenomes</taxon>
        <taxon>ecological metagenomes</taxon>
    </lineage>
</organism>
<sequence>MPLTKPYRLILLRNNSVASYLDWHIPLSINNFTLRQALKSLSSVQAEQKDIPLMVQLVENPKFRFPGFEFFHGAVDLRQHDCIHILLGRGLTSIDEAFVIGFTMGTTNKVSTTEERLYGLIAQYFYPSVYQFGESDIEVFKNAVRLGYISCCQALDTVDFNQYLDNDIQSIRQSLSLEIDLLSAYYKIEQQRNSDNPACQRLLNTNSISSNSV</sequence>
<accession>A0A3B0ZUS6</accession>